<sequence length="131" mass="14177">MHGAKEFTLKVYIARLPSLCLKEVLLFGAIGPEEHEQNIIRAAFKEYPKGLLTLGVGYCSVSSIEDLDCLKRTLDPILGYGIISHPGTNQPLNSFSQESTGLSLSPTATPSSITSPIDPSSTLPHPNNILW</sequence>
<dbReference type="EMBL" id="VDEP01000337">
    <property type="protein sequence ID" value="KAA1102702.1"/>
    <property type="molecule type" value="Genomic_DNA"/>
</dbReference>
<protein>
    <submittedName>
        <fullName evidence="2">Uncharacterized protein</fullName>
    </submittedName>
</protein>
<proteinExistence type="predicted"/>
<organism evidence="2 3">
    <name type="scientific">Puccinia graminis f. sp. tritici</name>
    <dbReference type="NCBI Taxonomy" id="56615"/>
    <lineage>
        <taxon>Eukaryota</taxon>
        <taxon>Fungi</taxon>
        <taxon>Dikarya</taxon>
        <taxon>Basidiomycota</taxon>
        <taxon>Pucciniomycotina</taxon>
        <taxon>Pucciniomycetes</taxon>
        <taxon>Pucciniales</taxon>
        <taxon>Pucciniaceae</taxon>
        <taxon>Puccinia</taxon>
    </lineage>
</organism>
<evidence type="ECO:0000313" key="3">
    <source>
        <dbReference type="Proteomes" id="UP000325313"/>
    </source>
</evidence>
<name>A0A5B0PPQ0_PUCGR</name>
<feature type="compositionally biased region" description="Low complexity" evidence="1">
    <location>
        <begin position="99"/>
        <end position="124"/>
    </location>
</feature>
<dbReference type="AlphaFoldDB" id="A0A5B0PPQ0"/>
<evidence type="ECO:0000256" key="1">
    <source>
        <dbReference type="SAM" id="MobiDB-lite"/>
    </source>
</evidence>
<feature type="region of interest" description="Disordered" evidence="1">
    <location>
        <begin position="94"/>
        <end position="131"/>
    </location>
</feature>
<accession>A0A5B0PPQ0</accession>
<reference evidence="2 3" key="1">
    <citation type="submission" date="2019-05" db="EMBL/GenBank/DDBJ databases">
        <title>Emergence of the Ug99 lineage of the wheat stem rust pathogen through somatic hybridization.</title>
        <authorList>
            <person name="Li F."/>
            <person name="Upadhyaya N.M."/>
            <person name="Sperschneider J."/>
            <person name="Matny O."/>
            <person name="Nguyen-Phuc H."/>
            <person name="Mago R."/>
            <person name="Raley C."/>
            <person name="Miller M.E."/>
            <person name="Silverstein K.A.T."/>
            <person name="Henningsen E."/>
            <person name="Hirsch C.D."/>
            <person name="Visser B."/>
            <person name="Pretorius Z.A."/>
            <person name="Steffenson B.J."/>
            <person name="Schwessinger B."/>
            <person name="Dodds P.N."/>
            <person name="Figueroa M."/>
        </authorList>
    </citation>
    <scope>NUCLEOTIDE SEQUENCE [LARGE SCALE GENOMIC DNA]</scope>
    <source>
        <strain evidence="2 3">Ug99</strain>
    </source>
</reference>
<dbReference type="Proteomes" id="UP000325313">
    <property type="component" value="Unassembled WGS sequence"/>
</dbReference>
<gene>
    <name evidence="2" type="ORF">PGTUg99_033028</name>
</gene>
<comment type="caution">
    <text evidence="2">The sequence shown here is derived from an EMBL/GenBank/DDBJ whole genome shotgun (WGS) entry which is preliminary data.</text>
</comment>
<evidence type="ECO:0000313" key="2">
    <source>
        <dbReference type="EMBL" id="KAA1102702.1"/>
    </source>
</evidence>